<dbReference type="PANTHER" id="PTHR10697">
    <property type="entry name" value="MAMMALIAN EPENDYMIN-RELATED PROTEIN 1"/>
    <property type="match status" value="1"/>
</dbReference>
<dbReference type="OrthoDB" id="10001248at2759"/>
<dbReference type="PANTHER" id="PTHR10697:SF13">
    <property type="entry name" value="RICIN B LECTIN DOMAIN-CONTAINING PROTEIN"/>
    <property type="match status" value="1"/>
</dbReference>
<dbReference type="EMBL" id="OV696699">
    <property type="protein sequence ID" value="CAH1244367.1"/>
    <property type="molecule type" value="Genomic_DNA"/>
</dbReference>
<dbReference type="GO" id="GO:0005509">
    <property type="term" value="F:calcium ion binding"/>
    <property type="evidence" value="ECO:0007669"/>
    <property type="project" value="InterPro"/>
</dbReference>
<reference evidence="2" key="1">
    <citation type="submission" date="2022-01" db="EMBL/GenBank/DDBJ databases">
        <authorList>
            <person name="Braso-Vives M."/>
        </authorList>
    </citation>
    <scope>NUCLEOTIDE SEQUENCE</scope>
</reference>
<dbReference type="InterPro" id="IPR001299">
    <property type="entry name" value="Ependymin"/>
</dbReference>
<accession>A0A8K0ECR6</accession>
<name>A0A8K0ECR6_BRALA</name>
<dbReference type="Proteomes" id="UP000838412">
    <property type="component" value="Chromosome 14"/>
</dbReference>
<dbReference type="AlphaFoldDB" id="A0A8K0ECR6"/>
<dbReference type="GO" id="GO:0005576">
    <property type="term" value="C:extracellular region"/>
    <property type="evidence" value="ECO:0007669"/>
    <property type="project" value="InterPro"/>
</dbReference>
<evidence type="ECO:0000313" key="2">
    <source>
        <dbReference type="EMBL" id="CAH1244367.1"/>
    </source>
</evidence>
<keyword evidence="3" id="KW-1185">Reference proteome</keyword>
<sequence>MPRDDGVVRGENWTQLSGIRSYDFDKEKIAEVFIGHYVIRVVKDYNKGVMYTMVAGQCFTTPWPYPIVNCIPDNATMIGNFEVGGPDGLMVEQYHLNDFLPGLKGYIQFSRAGCLPVSQAQFTDTHVTKVGVANITVGIKDPNVFDVPSPPCPMDVDSVVNQLLIKPADF</sequence>
<evidence type="ECO:0000256" key="1">
    <source>
        <dbReference type="ARBA" id="ARBA00010771"/>
    </source>
</evidence>
<gene>
    <name evidence="2" type="primary">Hypp7283</name>
    <name evidence="2" type="ORF">BLAG_LOCUS7014</name>
</gene>
<comment type="similarity">
    <text evidence="1">Belongs to the ependymin family.</text>
</comment>
<dbReference type="GO" id="GO:0005764">
    <property type="term" value="C:lysosome"/>
    <property type="evidence" value="ECO:0007669"/>
    <property type="project" value="TreeGrafter"/>
</dbReference>
<proteinExistence type="inferred from homology"/>
<evidence type="ECO:0000313" key="3">
    <source>
        <dbReference type="Proteomes" id="UP000838412"/>
    </source>
</evidence>
<dbReference type="GO" id="GO:0007160">
    <property type="term" value="P:cell-matrix adhesion"/>
    <property type="evidence" value="ECO:0007669"/>
    <property type="project" value="InterPro"/>
</dbReference>
<dbReference type="Pfam" id="PF00811">
    <property type="entry name" value="Ependymin"/>
    <property type="match status" value="1"/>
</dbReference>
<protein>
    <submittedName>
        <fullName evidence="2">Hypp7283 protein</fullName>
    </submittedName>
</protein>
<organism evidence="2 3">
    <name type="scientific">Branchiostoma lanceolatum</name>
    <name type="common">Common lancelet</name>
    <name type="synonym">Amphioxus lanceolatum</name>
    <dbReference type="NCBI Taxonomy" id="7740"/>
    <lineage>
        <taxon>Eukaryota</taxon>
        <taxon>Metazoa</taxon>
        <taxon>Chordata</taxon>
        <taxon>Cephalochordata</taxon>
        <taxon>Leptocardii</taxon>
        <taxon>Amphioxiformes</taxon>
        <taxon>Branchiostomatidae</taxon>
        <taxon>Branchiostoma</taxon>
    </lineage>
</organism>